<evidence type="ECO:0000256" key="3">
    <source>
        <dbReference type="ARBA" id="ARBA00022729"/>
    </source>
</evidence>
<dbReference type="Gene3D" id="1.25.40.390">
    <property type="match status" value="1"/>
</dbReference>
<proteinExistence type="inferred from homology"/>
<dbReference type="EMBL" id="JACOOG010000001">
    <property type="protein sequence ID" value="MBC5590540.1"/>
    <property type="molecule type" value="Genomic_DNA"/>
</dbReference>
<keyword evidence="10" id="KW-1185">Reference proteome</keyword>
<evidence type="ECO:0000256" key="1">
    <source>
        <dbReference type="ARBA" id="ARBA00004442"/>
    </source>
</evidence>
<feature type="signal peptide" evidence="6">
    <location>
        <begin position="1"/>
        <end position="23"/>
    </location>
</feature>
<dbReference type="InterPro" id="IPR012944">
    <property type="entry name" value="SusD_RagB_dom"/>
</dbReference>
<evidence type="ECO:0000259" key="7">
    <source>
        <dbReference type="Pfam" id="PF07980"/>
    </source>
</evidence>
<dbReference type="SUPFAM" id="SSF48452">
    <property type="entry name" value="TPR-like"/>
    <property type="match status" value="1"/>
</dbReference>
<evidence type="ECO:0000256" key="2">
    <source>
        <dbReference type="ARBA" id="ARBA00006275"/>
    </source>
</evidence>
<evidence type="ECO:0000256" key="4">
    <source>
        <dbReference type="ARBA" id="ARBA00023136"/>
    </source>
</evidence>
<sequence>MKNTIKKLYKRLALTAGLGLCCAGCVDMDITPLDQGASGAVWGDATMAEQTVNGVYNILYYGYNDAWLGWWDCWSYIMDLDANWIGGFGSLLGNNTSSNDRGSTRWWQVYYAGIFRANDVIENMPKVTDMDESERSRLVSEARFMRSWWYYRLNALYGNIPYYTMALTSTDDTKDAKQCTQEEMWDNLVADLTLCIEDENLPKKYGSNDSNYGHVTKGAAYALRGIIYMWKEDWQKAINDFQAVKDCGYALYTGSGADSYKQLFKQENERCDEMIFSIQCTDADNGSSSHQKNHFYGSRCLPDDGSGVGLGWTNYIVNPRFVESYENADGSPFNWDEYIPGYSSMTPAERAVYFYRDGLTDAEYTNAKNNGADMSKYLSSGNEARILKAYAERDPRLAASVVTPYSVYSGGISGTATDYTYRFPYRTLNAPTYDYATDITAMAYYTNRKFVGEGMEIIVNYSPVDLPLIRYGQVLLWWAEALNEVGKMDEAIAKVNEVRSRAGAQLLNSNTYTQVTGKDNLKERIMNECHWELMAEDVVFFDELRWKTWDKLKFAKTDDGGAVNGMSQWWGKVTYSYKWGGDNYWILPIPANAVQIDHLKQNPGYN</sequence>
<dbReference type="RefSeq" id="WP_174646517.1">
    <property type="nucleotide sequence ID" value="NZ_JACOOG010000001.1"/>
</dbReference>
<feature type="domain" description="SusD-like N-terminal" evidence="8">
    <location>
        <begin position="94"/>
        <end position="228"/>
    </location>
</feature>
<dbReference type="InterPro" id="IPR011990">
    <property type="entry name" value="TPR-like_helical_dom_sf"/>
</dbReference>
<comment type="caution">
    <text evidence="9">The sequence shown here is derived from an EMBL/GenBank/DDBJ whole genome shotgun (WGS) entry which is preliminary data.</text>
</comment>
<keyword evidence="3 6" id="KW-0732">Signal</keyword>
<dbReference type="Proteomes" id="UP000600230">
    <property type="component" value="Unassembled WGS sequence"/>
</dbReference>
<evidence type="ECO:0000256" key="5">
    <source>
        <dbReference type="ARBA" id="ARBA00023237"/>
    </source>
</evidence>
<keyword evidence="4" id="KW-0472">Membrane</keyword>
<evidence type="ECO:0000259" key="8">
    <source>
        <dbReference type="Pfam" id="PF14322"/>
    </source>
</evidence>
<organism evidence="9 10">
    <name type="scientific">Bacteroides parvus</name>
    <dbReference type="NCBI Taxonomy" id="2763025"/>
    <lineage>
        <taxon>Bacteria</taxon>
        <taxon>Pseudomonadati</taxon>
        <taxon>Bacteroidota</taxon>
        <taxon>Bacteroidia</taxon>
        <taxon>Bacteroidales</taxon>
        <taxon>Bacteroidaceae</taxon>
        <taxon>Bacteroides</taxon>
    </lineage>
</organism>
<name>A0ABR7BYW2_9BACE</name>
<gene>
    <name evidence="9" type="ORF">H8S53_04615</name>
</gene>
<evidence type="ECO:0000256" key="6">
    <source>
        <dbReference type="SAM" id="SignalP"/>
    </source>
</evidence>
<dbReference type="Pfam" id="PF14322">
    <property type="entry name" value="SusD-like_3"/>
    <property type="match status" value="1"/>
</dbReference>
<accession>A0ABR7BYW2</accession>
<evidence type="ECO:0000313" key="9">
    <source>
        <dbReference type="EMBL" id="MBC5590540.1"/>
    </source>
</evidence>
<dbReference type="Pfam" id="PF07980">
    <property type="entry name" value="SusD_RagB"/>
    <property type="match status" value="1"/>
</dbReference>
<reference evidence="9 10" key="1">
    <citation type="submission" date="2020-08" db="EMBL/GenBank/DDBJ databases">
        <title>Genome public.</title>
        <authorList>
            <person name="Liu C."/>
            <person name="Sun Q."/>
        </authorList>
    </citation>
    <scope>NUCLEOTIDE SEQUENCE [LARGE SCALE GENOMIC DNA]</scope>
    <source>
        <strain evidence="9 10">NSJ-21</strain>
    </source>
</reference>
<comment type="similarity">
    <text evidence="2">Belongs to the SusD family.</text>
</comment>
<protein>
    <submittedName>
        <fullName evidence="9">RagB/SusD family nutrient uptake outer membrane protein</fullName>
    </submittedName>
</protein>
<feature type="domain" description="RagB/SusD" evidence="7">
    <location>
        <begin position="273"/>
        <end position="605"/>
    </location>
</feature>
<keyword evidence="5" id="KW-0998">Cell outer membrane</keyword>
<feature type="chain" id="PRO_5045950503" evidence="6">
    <location>
        <begin position="24"/>
        <end position="606"/>
    </location>
</feature>
<comment type="subcellular location">
    <subcellularLocation>
        <location evidence="1">Cell outer membrane</location>
    </subcellularLocation>
</comment>
<dbReference type="InterPro" id="IPR033985">
    <property type="entry name" value="SusD-like_N"/>
</dbReference>
<evidence type="ECO:0000313" key="10">
    <source>
        <dbReference type="Proteomes" id="UP000600230"/>
    </source>
</evidence>